<dbReference type="InterPro" id="IPR006121">
    <property type="entry name" value="HMA_dom"/>
</dbReference>
<dbReference type="RefSeq" id="WP_294893878.1">
    <property type="nucleotide sequence ID" value="NZ_DLUI01000115.1"/>
</dbReference>
<dbReference type="Pfam" id="PF00403">
    <property type="entry name" value="HMA"/>
    <property type="match status" value="1"/>
</dbReference>
<dbReference type="InterPro" id="IPR017969">
    <property type="entry name" value="Heavy-metal-associated_CS"/>
</dbReference>
<evidence type="ECO:0000313" key="3">
    <source>
        <dbReference type="EMBL" id="DAB38038.1"/>
    </source>
</evidence>
<feature type="domain" description="HMA" evidence="2">
    <location>
        <begin position="18"/>
        <end position="83"/>
    </location>
</feature>
<keyword evidence="1" id="KW-0479">Metal-binding</keyword>
<dbReference type="InterPro" id="IPR036163">
    <property type="entry name" value="HMA_dom_sf"/>
</dbReference>
<evidence type="ECO:0000259" key="2">
    <source>
        <dbReference type="PROSITE" id="PS50846"/>
    </source>
</evidence>
<organism evidence="3 4">
    <name type="scientific">Sulfuricurvum kujiense</name>
    <dbReference type="NCBI Taxonomy" id="148813"/>
    <lineage>
        <taxon>Bacteria</taxon>
        <taxon>Pseudomonadati</taxon>
        <taxon>Campylobacterota</taxon>
        <taxon>Epsilonproteobacteria</taxon>
        <taxon>Campylobacterales</taxon>
        <taxon>Sulfurimonadaceae</taxon>
        <taxon>Sulfuricurvum</taxon>
    </lineage>
</organism>
<dbReference type="GO" id="GO:0046872">
    <property type="term" value="F:metal ion binding"/>
    <property type="evidence" value="ECO:0007669"/>
    <property type="project" value="UniProtKB-KW"/>
</dbReference>
<accession>A0A2D3WCA1</accession>
<name>A0A2D3WCA1_9BACT</name>
<evidence type="ECO:0000313" key="4">
    <source>
        <dbReference type="Proteomes" id="UP000228859"/>
    </source>
</evidence>
<evidence type="ECO:0000256" key="1">
    <source>
        <dbReference type="ARBA" id="ARBA00022723"/>
    </source>
</evidence>
<dbReference type="PROSITE" id="PS50846">
    <property type="entry name" value="HMA_2"/>
    <property type="match status" value="1"/>
</dbReference>
<protein>
    <submittedName>
        <fullName evidence="3">Mercury transporter</fullName>
    </submittedName>
</protein>
<comment type="caution">
    <text evidence="3">The sequence shown here is derived from an EMBL/GenBank/DDBJ whole genome shotgun (WGS) entry which is preliminary data.</text>
</comment>
<dbReference type="EMBL" id="DLUI01000115">
    <property type="protein sequence ID" value="DAB38038.1"/>
    <property type="molecule type" value="Genomic_DNA"/>
</dbReference>
<dbReference type="CDD" id="cd00371">
    <property type="entry name" value="HMA"/>
    <property type="match status" value="1"/>
</dbReference>
<dbReference type="Proteomes" id="UP000228859">
    <property type="component" value="Unassembled WGS sequence"/>
</dbReference>
<gene>
    <name evidence="3" type="ORF">CFH83_08015</name>
</gene>
<dbReference type="Gene3D" id="3.30.70.100">
    <property type="match status" value="1"/>
</dbReference>
<dbReference type="PROSITE" id="PS01047">
    <property type="entry name" value="HMA_1"/>
    <property type="match status" value="1"/>
</dbReference>
<sequence length="86" mass="9353">MGKIALSLLLLTSLAYAKEWRLHINGMHCIACTLAVKKALMGVSGVQEAKVNFKNESAIVITDEKVTLRMMQDSVAQTGYSAIAQK</sequence>
<proteinExistence type="predicted"/>
<dbReference type="AlphaFoldDB" id="A0A2D3WCA1"/>
<reference evidence="3 4" key="1">
    <citation type="journal article" date="2017" name="Front. Microbiol.">
        <title>Comparative Genomic Analysis of the Class Epsilonproteobacteria and Proposed Reclassification to Epsilonbacteraeota (phyl. nov.).</title>
        <authorList>
            <person name="Waite D.W."/>
            <person name="Vanwonterghem I."/>
            <person name="Rinke C."/>
            <person name="Parks D.H."/>
            <person name="Zhang Y."/>
            <person name="Takai K."/>
            <person name="Sievert S.M."/>
            <person name="Simon J."/>
            <person name="Campbell B.J."/>
            <person name="Hanson T.E."/>
            <person name="Woyke T."/>
            <person name="Klotz M.G."/>
            <person name="Hugenholtz P."/>
        </authorList>
    </citation>
    <scope>NUCLEOTIDE SEQUENCE [LARGE SCALE GENOMIC DNA]</scope>
    <source>
        <strain evidence="3">UBA12443</strain>
    </source>
</reference>
<dbReference type="SUPFAM" id="SSF55008">
    <property type="entry name" value="HMA, heavy metal-associated domain"/>
    <property type="match status" value="1"/>
</dbReference>